<dbReference type="OrthoDB" id="2152029at2759"/>
<accession>M2QE78</accession>
<organism evidence="5 6">
    <name type="scientific">Ceriporiopsis subvermispora (strain B)</name>
    <name type="common">White-rot fungus</name>
    <name type="synonym">Gelatoporia subvermispora</name>
    <dbReference type="NCBI Taxonomy" id="914234"/>
    <lineage>
        <taxon>Eukaryota</taxon>
        <taxon>Fungi</taxon>
        <taxon>Dikarya</taxon>
        <taxon>Basidiomycota</taxon>
        <taxon>Agaricomycotina</taxon>
        <taxon>Agaricomycetes</taxon>
        <taxon>Polyporales</taxon>
        <taxon>Gelatoporiaceae</taxon>
        <taxon>Gelatoporia</taxon>
    </lineage>
</organism>
<evidence type="ECO:0000259" key="4">
    <source>
        <dbReference type="Pfam" id="PF07859"/>
    </source>
</evidence>
<proteinExistence type="inferred from homology"/>
<name>M2QE78_CERS8</name>
<evidence type="ECO:0000313" key="6">
    <source>
        <dbReference type="Proteomes" id="UP000016930"/>
    </source>
</evidence>
<dbReference type="PROSITE" id="PS01174">
    <property type="entry name" value="LIPASE_GDXG_SER"/>
    <property type="match status" value="1"/>
</dbReference>
<dbReference type="PANTHER" id="PTHR48081">
    <property type="entry name" value="AB HYDROLASE SUPERFAMILY PROTEIN C4A8.06C"/>
    <property type="match status" value="1"/>
</dbReference>
<dbReference type="InterPro" id="IPR013094">
    <property type="entry name" value="AB_hydrolase_3"/>
</dbReference>
<evidence type="ECO:0000256" key="3">
    <source>
        <dbReference type="PROSITE-ProRule" id="PRU10038"/>
    </source>
</evidence>
<dbReference type="InterPro" id="IPR029058">
    <property type="entry name" value="AB_hydrolase_fold"/>
</dbReference>
<dbReference type="GO" id="GO:0016787">
    <property type="term" value="F:hydrolase activity"/>
    <property type="evidence" value="ECO:0007669"/>
    <property type="project" value="UniProtKB-KW"/>
</dbReference>
<dbReference type="STRING" id="914234.M2QE78"/>
<reference evidence="5 6" key="1">
    <citation type="journal article" date="2012" name="Proc. Natl. Acad. Sci. U.S.A.">
        <title>Comparative genomics of Ceriporiopsis subvermispora and Phanerochaete chrysosporium provide insight into selective ligninolysis.</title>
        <authorList>
            <person name="Fernandez-Fueyo E."/>
            <person name="Ruiz-Duenas F.J."/>
            <person name="Ferreira P."/>
            <person name="Floudas D."/>
            <person name="Hibbett D.S."/>
            <person name="Canessa P."/>
            <person name="Larrondo L.F."/>
            <person name="James T.Y."/>
            <person name="Seelenfreund D."/>
            <person name="Lobos S."/>
            <person name="Polanco R."/>
            <person name="Tello M."/>
            <person name="Honda Y."/>
            <person name="Watanabe T."/>
            <person name="Watanabe T."/>
            <person name="Ryu J.S."/>
            <person name="Kubicek C.P."/>
            <person name="Schmoll M."/>
            <person name="Gaskell J."/>
            <person name="Hammel K.E."/>
            <person name="St John F.J."/>
            <person name="Vanden Wymelenberg A."/>
            <person name="Sabat G."/>
            <person name="Splinter BonDurant S."/>
            <person name="Syed K."/>
            <person name="Yadav J.S."/>
            <person name="Doddapaneni H."/>
            <person name="Subramanian V."/>
            <person name="Lavin J.L."/>
            <person name="Oguiza J.A."/>
            <person name="Perez G."/>
            <person name="Pisabarro A.G."/>
            <person name="Ramirez L."/>
            <person name="Santoyo F."/>
            <person name="Master E."/>
            <person name="Coutinho P.M."/>
            <person name="Henrissat B."/>
            <person name="Lombard V."/>
            <person name="Magnuson J.K."/>
            <person name="Kuees U."/>
            <person name="Hori C."/>
            <person name="Igarashi K."/>
            <person name="Samejima M."/>
            <person name="Held B.W."/>
            <person name="Barry K.W."/>
            <person name="LaButti K.M."/>
            <person name="Lapidus A."/>
            <person name="Lindquist E.A."/>
            <person name="Lucas S.M."/>
            <person name="Riley R."/>
            <person name="Salamov A.A."/>
            <person name="Hoffmeister D."/>
            <person name="Schwenk D."/>
            <person name="Hadar Y."/>
            <person name="Yarden O."/>
            <person name="de Vries R.P."/>
            <person name="Wiebenga A."/>
            <person name="Stenlid J."/>
            <person name="Eastwood D."/>
            <person name="Grigoriev I.V."/>
            <person name="Berka R.M."/>
            <person name="Blanchette R.A."/>
            <person name="Kersten P."/>
            <person name="Martinez A.T."/>
            <person name="Vicuna R."/>
            <person name="Cullen D."/>
        </authorList>
    </citation>
    <scope>NUCLEOTIDE SEQUENCE [LARGE SCALE GENOMIC DNA]</scope>
    <source>
        <strain evidence="5 6">B</strain>
    </source>
</reference>
<keyword evidence="2" id="KW-0378">Hydrolase</keyword>
<sequence>MLLAFPNQPLKALFLTYRTFYLLCCLPIWVTANLLPKWRPRRSWSLSRTLIVKTLRFIIESVLYTSIPALPSQDVYASEAHITGFVPIEATPELITGEILEMARINRVKAERTCGFWYGPRGPDSKPGQSASEGEKVVYFIPGGAYVMGTAHPSNSFAVKCITGFLEHFPPDVRVLALEYRRSTAAPLQISNPYPAALIDAIAGYRYLVEDIGFEPQNIIIAGDSAGGNIALSLALYSCYARLPGLPQAGGLLLLSPAADWTISTDPTSSIERNSRSDFLQPFFTTGYTKSAVLGYLPDETAATSIWLGPGSLHLKSPPGAFAQLPPTCIVAGEAEILLDGIRTLRDRIQCDAGNDRVVYIETPDAPHNFLSLGWYEPERTMVLREIGRWAHQILSP</sequence>
<feature type="active site" evidence="3">
    <location>
        <position position="225"/>
    </location>
</feature>
<evidence type="ECO:0000313" key="5">
    <source>
        <dbReference type="EMBL" id="EMD35353.1"/>
    </source>
</evidence>
<comment type="similarity">
    <text evidence="1">Belongs to the 'GDXG' lipolytic enzyme family.</text>
</comment>
<protein>
    <recommendedName>
        <fullName evidence="4">Alpha/beta hydrolase fold-3 domain-containing protein</fullName>
    </recommendedName>
</protein>
<dbReference type="SUPFAM" id="SSF53474">
    <property type="entry name" value="alpha/beta-Hydrolases"/>
    <property type="match status" value="1"/>
</dbReference>
<gene>
    <name evidence="5" type="ORF">CERSUDRAFT_96472</name>
</gene>
<dbReference type="Gene3D" id="3.40.50.1820">
    <property type="entry name" value="alpha/beta hydrolase"/>
    <property type="match status" value="1"/>
</dbReference>
<dbReference type="Pfam" id="PF07859">
    <property type="entry name" value="Abhydrolase_3"/>
    <property type="match status" value="1"/>
</dbReference>
<dbReference type="EMBL" id="KB445800">
    <property type="protein sequence ID" value="EMD35353.1"/>
    <property type="molecule type" value="Genomic_DNA"/>
</dbReference>
<dbReference type="AlphaFoldDB" id="M2QE78"/>
<dbReference type="InterPro" id="IPR050300">
    <property type="entry name" value="GDXG_lipolytic_enzyme"/>
</dbReference>
<keyword evidence="6" id="KW-1185">Reference proteome</keyword>
<dbReference type="InterPro" id="IPR033140">
    <property type="entry name" value="Lipase_GDXG_put_SER_AS"/>
</dbReference>
<dbReference type="Proteomes" id="UP000016930">
    <property type="component" value="Unassembled WGS sequence"/>
</dbReference>
<dbReference type="PANTHER" id="PTHR48081:SF8">
    <property type="entry name" value="ALPHA_BETA HYDROLASE FOLD-3 DOMAIN-CONTAINING PROTEIN-RELATED"/>
    <property type="match status" value="1"/>
</dbReference>
<evidence type="ECO:0000256" key="2">
    <source>
        <dbReference type="ARBA" id="ARBA00022801"/>
    </source>
</evidence>
<feature type="domain" description="Alpha/beta hydrolase fold-3" evidence="4">
    <location>
        <begin position="141"/>
        <end position="371"/>
    </location>
</feature>
<dbReference type="HOGENOM" id="CLU_019364_1_0_1"/>
<evidence type="ECO:0000256" key="1">
    <source>
        <dbReference type="ARBA" id="ARBA00010515"/>
    </source>
</evidence>